<feature type="non-terminal residue" evidence="1">
    <location>
        <position position="1"/>
    </location>
</feature>
<name>X1SGK2_9ZZZZ</name>
<protein>
    <submittedName>
        <fullName evidence="1">Uncharacterized protein</fullName>
    </submittedName>
</protein>
<accession>X1SGK2</accession>
<sequence>ENHPNWTDSEIAKQAAKDLKTRVSRQAVARIRVSHFEAANSLTPPSKSELMEIEAMTRRMEEQVRQCVQMSFDFENRPELKDKVDKFAEEPAPEATCAAEAKVLSQLQEGIAIPYAGLSFYHTFLSELDFCELLKEFELGKSGQYQFSEIFLSLFFGLGLRLPSIEAHKLVNPSQLGPLFGMLRSPDPITIRLWLDIMAEKNLVDSVIDKFAIKALRMGAIDPEVFFIDGHFLPYYGLSLLAKGYHTVRRQLLKGNEIYVVSDIRKRPLMFITEGCEID</sequence>
<dbReference type="AlphaFoldDB" id="X1SGK2"/>
<dbReference type="EMBL" id="BARW01017848">
    <property type="protein sequence ID" value="GAI92093.1"/>
    <property type="molecule type" value="Genomic_DNA"/>
</dbReference>
<feature type="non-terminal residue" evidence="1">
    <location>
        <position position="279"/>
    </location>
</feature>
<reference evidence="1" key="1">
    <citation type="journal article" date="2014" name="Front. Microbiol.">
        <title>High frequency of phylogenetically diverse reductive dehalogenase-homologous genes in deep subseafloor sedimentary metagenomes.</title>
        <authorList>
            <person name="Kawai M."/>
            <person name="Futagami T."/>
            <person name="Toyoda A."/>
            <person name="Takaki Y."/>
            <person name="Nishi S."/>
            <person name="Hori S."/>
            <person name="Arai W."/>
            <person name="Tsubouchi T."/>
            <person name="Morono Y."/>
            <person name="Uchiyama I."/>
            <person name="Ito T."/>
            <person name="Fujiyama A."/>
            <person name="Inagaki F."/>
            <person name="Takami H."/>
        </authorList>
    </citation>
    <scope>NUCLEOTIDE SEQUENCE</scope>
    <source>
        <strain evidence="1">Expedition CK06-06</strain>
    </source>
</reference>
<gene>
    <name evidence="1" type="ORF">S12H4_30716</name>
</gene>
<organism evidence="1">
    <name type="scientific">marine sediment metagenome</name>
    <dbReference type="NCBI Taxonomy" id="412755"/>
    <lineage>
        <taxon>unclassified sequences</taxon>
        <taxon>metagenomes</taxon>
        <taxon>ecological metagenomes</taxon>
    </lineage>
</organism>
<comment type="caution">
    <text evidence="1">The sequence shown here is derived from an EMBL/GenBank/DDBJ whole genome shotgun (WGS) entry which is preliminary data.</text>
</comment>
<proteinExistence type="predicted"/>
<evidence type="ECO:0000313" key="1">
    <source>
        <dbReference type="EMBL" id="GAI92093.1"/>
    </source>
</evidence>